<dbReference type="InterPro" id="IPR020471">
    <property type="entry name" value="AKR"/>
</dbReference>
<dbReference type="PANTHER" id="PTHR43827:SF3">
    <property type="entry name" value="NADP-DEPENDENT OXIDOREDUCTASE DOMAIN-CONTAINING PROTEIN"/>
    <property type="match status" value="1"/>
</dbReference>
<evidence type="ECO:0000256" key="6">
    <source>
        <dbReference type="PIRSR" id="PIRSR000097-3"/>
    </source>
</evidence>
<dbReference type="PROSITE" id="PS00063">
    <property type="entry name" value="ALDOKETO_REDUCTASE_3"/>
    <property type="match status" value="1"/>
</dbReference>
<evidence type="ECO:0000313" key="8">
    <source>
        <dbReference type="EMBL" id="OAK52629.1"/>
    </source>
</evidence>
<dbReference type="PRINTS" id="PR00069">
    <property type="entry name" value="ALDKETRDTASE"/>
</dbReference>
<sequence>MTPTFTLADGTPLPAVGLGTVKAHGEDMTATVGSALDAGYRLIDTALRYETEGGVGDAVRASSVSRDDILVTTKIPGRHHGYDEAKESVRLSLANLGLEQIDLLLIHWPLPKVDKYVDTWRSMIDMQKDGLVKSIGVSNFTEAHLDRIAQETGVLPVVNQVELHPYFPQADLRAYHAEHGIVTESWSPLGRGSELLKLAPIADAAAAHDVSAGQVVLRWHHQLGAVPLPKSSNPDRQRQNLDIFGFELTDAEVSAISSLERGRIWDQDPDTYEEF</sequence>
<dbReference type="Gene3D" id="3.20.20.100">
    <property type="entry name" value="NADP-dependent oxidoreductase domain"/>
    <property type="match status" value="1"/>
</dbReference>
<evidence type="ECO:0000313" key="9">
    <source>
        <dbReference type="Proteomes" id="UP000077519"/>
    </source>
</evidence>
<dbReference type="FunFam" id="3.20.20.100:FF:000002">
    <property type="entry name" value="2,5-diketo-D-gluconic acid reductase A"/>
    <property type="match status" value="1"/>
</dbReference>
<evidence type="ECO:0000256" key="5">
    <source>
        <dbReference type="PIRSR" id="PIRSR000097-2"/>
    </source>
</evidence>
<dbReference type="InterPro" id="IPR018170">
    <property type="entry name" value="Aldo/ket_reductase_CS"/>
</dbReference>
<dbReference type="PANTHER" id="PTHR43827">
    <property type="entry name" value="2,5-DIKETO-D-GLUCONIC ACID REDUCTASE"/>
    <property type="match status" value="1"/>
</dbReference>
<name>A0A177YBP5_9NOCA</name>
<evidence type="ECO:0000256" key="3">
    <source>
        <dbReference type="ARBA" id="ARBA00023002"/>
    </source>
</evidence>
<accession>A0A177YBP5</accession>
<dbReference type="InterPro" id="IPR023210">
    <property type="entry name" value="NADP_OxRdtase_dom"/>
</dbReference>
<dbReference type="AlphaFoldDB" id="A0A177YBP5"/>
<dbReference type="EMBL" id="LVHI01000023">
    <property type="protein sequence ID" value="OAK52629.1"/>
    <property type="molecule type" value="Genomic_DNA"/>
</dbReference>
<evidence type="ECO:0000259" key="7">
    <source>
        <dbReference type="Pfam" id="PF00248"/>
    </source>
</evidence>
<dbReference type="Proteomes" id="UP000077519">
    <property type="component" value="Unassembled WGS sequence"/>
</dbReference>
<evidence type="ECO:0000256" key="1">
    <source>
        <dbReference type="ARBA" id="ARBA00007905"/>
    </source>
</evidence>
<proteinExistence type="inferred from homology"/>
<feature type="active site" description="Proton donor" evidence="4">
    <location>
        <position position="49"/>
    </location>
</feature>
<gene>
    <name evidence="8" type="ORF">A3K89_07425</name>
</gene>
<dbReference type="PROSITE" id="PS00798">
    <property type="entry name" value="ALDOKETO_REDUCTASE_1"/>
    <property type="match status" value="1"/>
</dbReference>
<dbReference type="PROSITE" id="PS00062">
    <property type="entry name" value="ALDOKETO_REDUCTASE_2"/>
    <property type="match status" value="1"/>
</dbReference>
<dbReference type="PIRSF" id="PIRSF000097">
    <property type="entry name" value="AKR"/>
    <property type="match status" value="1"/>
</dbReference>
<dbReference type="RefSeq" id="WP_068428291.1">
    <property type="nucleotide sequence ID" value="NZ_LVHI01000023.1"/>
</dbReference>
<comment type="similarity">
    <text evidence="1">Belongs to the aldo/keto reductase family.</text>
</comment>
<dbReference type="GO" id="GO:0016616">
    <property type="term" value="F:oxidoreductase activity, acting on the CH-OH group of donors, NAD or NADP as acceptor"/>
    <property type="evidence" value="ECO:0007669"/>
    <property type="project" value="UniProtKB-ARBA"/>
</dbReference>
<protein>
    <submittedName>
        <fullName evidence="8">2,5-diketo-D-gluconic acid reductase</fullName>
    </submittedName>
</protein>
<keyword evidence="9" id="KW-1185">Reference proteome</keyword>
<feature type="domain" description="NADP-dependent oxidoreductase" evidence="7">
    <location>
        <begin position="18"/>
        <end position="259"/>
    </location>
</feature>
<dbReference type="CDD" id="cd19132">
    <property type="entry name" value="AKR_AKR5D1_E1"/>
    <property type="match status" value="1"/>
</dbReference>
<dbReference type="Pfam" id="PF00248">
    <property type="entry name" value="Aldo_ket_red"/>
    <property type="match status" value="1"/>
</dbReference>
<feature type="binding site" evidence="5">
    <location>
        <position position="107"/>
    </location>
    <ligand>
        <name>substrate</name>
    </ligand>
</feature>
<evidence type="ECO:0000256" key="2">
    <source>
        <dbReference type="ARBA" id="ARBA00022857"/>
    </source>
</evidence>
<evidence type="ECO:0000256" key="4">
    <source>
        <dbReference type="PIRSR" id="PIRSR000097-1"/>
    </source>
</evidence>
<reference evidence="8 9" key="1">
    <citation type="submission" date="2016-03" db="EMBL/GenBank/DDBJ databases">
        <title>Genome sequence of Rhodococcus kyotonensis KB10.</title>
        <authorList>
            <person name="Jeong H."/>
            <person name="Hong C.E."/>
            <person name="Jo S.H."/>
            <person name="Park J.M."/>
        </authorList>
    </citation>
    <scope>NUCLEOTIDE SEQUENCE [LARGE SCALE GENOMIC DNA]</scope>
    <source>
        <strain evidence="8 9">KB10</strain>
    </source>
</reference>
<keyword evidence="3" id="KW-0560">Oxidoreductase</keyword>
<comment type="caution">
    <text evidence="8">The sequence shown here is derived from an EMBL/GenBank/DDBJ whole genome shotgun (WGS) entry which is preliminary data.</text>
</comment>
<keyword evidence="2" id="KW-0521">NADP</keyword>
<feature type="site" description="Lowers pKa of active site Tyr" evidence="6">
    <location>
        <position position="74"/>
    </location>
</feature>
<dbReference type="InterPro" id="IPR036812">
    <property type="entry name" value="NAD(P)_OxRdtase_dom_sf"/>
</dbReference>
<organism evidence="8 9">
    <name type="scientific">Rhodococcoides kyotonense</name>
    <dbReference type="NCBI Taxonomy" id="398843"/>
    <lineage>
        <taxon>Bacteria</taxon>
        <taxon>Bacillati</taxon>
        <taxon>Actinomycetota</taxon>
        <taxon>Actinomycetes</taxon>
        <taxon>Mycobacteriales</taxon>
        <taxon>Nocardiaceae</taxon>
        <taxon>Rhodococcoides</taxon>
    </lineage>
</organism>
<dbReference type="SUPFAM" id="SSF51430">
    <property type="entry name" value="NAD(P)-linked oxidoreductase"/>
    <property type="match status" value="1"/>
</dbReference>